<keyword evidence="2" id="KW-1185">Reference proteome</keyword>
<reference evidence="1" key="1">
    <citation type="submission" date="2020-08" db="EMBL/GenBank/DDBJ databases">
        <title>Multicomponent nature underlies the extraordinary mechanical properties of spider dragline silk.</title>
        <authorList>
            <person name="Kono N."/>
            <person name="Nakamura H."/>
            <person name="Mori M."/>
            <person name="Yoshida Y."/>
            <person name="Ohtoshi R."/>
            <person name="Malay A.D."/>
            <person name="Moran D.A.P."/>
            <person name="Tomita M."/>
            <person name="Numata K."/>
            <person name="Arakawa K."/>
        </authorList>
    </citation>
    <scope>NUCLEOTIDE SEQUENCE</scope>
</reference>
<dbReference type="EMBL" id="BMAW01026059">
    <property type="protein sequence ID" value="GFT95264.1"/>
    <property type="molecule type" value="Genomic_DNA"/>
</dbReference>
<gene>
    <name evidence="1" type="ORF">NPIL_386811</name>
</gene>
<dbReference type="Proteomes" id="UP000887013">
    <property type="component" value="Unassembled WGS sequence"/>
</dbReference>
<comment type="caution">
    <text evidence="1">The sequence shown here is derived from an EMBL/GenBank/DDBJ whole genome shotgun (WGS) entry which is preliminary data.</text>
</comment>
<organism evidence="1 2">
    <name type="scientific">Nephila pilipes</name>
    <name type="common">Giant wood spider</name>
    <name type="synonym">Nephila maculata</name>
    <dbReference type="NCBI Taxonomy" id="299642"/>
    <lineage>
        <taxon>Eukaryota</taxon>
        <taxon>Metazoa</taxon>
        <taxon>Ecdysozoa</taxon>
        <taxon>Arthropoda</taxon>
        <taxon>Chelicerata</taxon>
        <taxon>Arachnida</taxon>
        <taxon>Araneae</taxon>
        <taxon>Araneomorphae</taxon>
        <taxon>Entelegynae</taxon>
        <taxon>Araneoidea</taxon>
        <taxon>Nephilidae</taxon>
        <taxon>Nephila</taxon>
    </lineage>
</organism>
<sequence>MQDTFCPSSKSITTLHKNSIFGERRIPQGVILNLPLYHSGGCDRAFPASAALRISRDGVRDVTPSECLSPALIWWASVGCARIAASNALTHSELFQQALLVRLFSLRPTHCAIGTIRIRLIRGIIKIPI</sequence>
<dbReference type="AlphaFoldDB" id="A0A8X6PY73"/>
<name>A0A8X6PY73_NEPPI</name>
<evidence type="ECO:0000313" key="2">
    <source>
        <dbReference type="Proteomes" id="UP000887013"/>
    </source>
</evidence>
<evidence type="ECO:0000313" key="1">
    <source>
        <dbReference type="EMBL" id="GFT95264.1"/>
    </source>
</evidence>
<proteinExistence type="predicted"/>
<accession>A0A8X6PY73</accession>
<protein>
    <submittedName>
        <fullName evidence="1">Uncharacterized protein</fullName>
    </submittedName>
</protein>